<keyword evidence="1" id="KW-0472">Membrane</keyword>
<feature type="transmembrane region" description="Helical" evidence="1">
    <location>
        <begin position="7"/>
        <end position="27"/>
    </location>
</feature>
<keyword evidence="1" id="KW-1133">Transmembrane helix</keyword>
<protein>
    <recommendedName>
        <fullName evidence="3">Lipoprotein</fullName>
    </recommendedName>
</protein>
<feature type="transmembrane region" description="Helical" evidence="1">
    <location>
        <begin position="33"/>
        <end position="54"/>
    </location>
</feature>
<dbReference type="AlphaFoldDB" id="A0A382R4W5"/>
<accession>A0A382R4W5</accession>
<feature type="non-terminal residue" evidence="2">
    <location>
        <position position="57"/>
    </location>
</feature>
<evidence type="ECO:0008006" key="3">
    <source>
        <dbReference type="Google" id="ProtNLM"/>
    </source>
</evidence>
<evidence type="ECO:0000256" key="1">
    <source>
        <dbReference type="SAM" id="Phobius"/>
    </source>
</evidence>
<keyword evidence="1" id="KW-0812">Transmembrane</keyword>
<evidence type="ECO:0000313" key="2">
    <source>
        <dbReference type="EMBL" id="SVC92789.1"/>
    </source>
</evidence>
<proteinExistence type="predicted"/>
<reference evidence="2" key="1">
    <citation type="submission" date="2018-05" db="EMBL/GenBank/DDBJ databases">
        <authorList>
            <person name="Lanie J.A."/>
            <person name="Ng W.-L."/>
            <person name="Kazmierczak K.M."/>
            <person name="Andrzejewski T.M."/>
            <person name="Davidsen T.M."/>
            <person name="Wayne K.J."/>
            <person name="Tettelin H."/>
            <person name="Glass J.I."/>
            <person name="Rusch D."/>
            <person name="Podicherti R."/>
            <person name="Tsui H.-C.T."/>
            <person name="Winkler M.E."/>
        </authorList>
    </citation>
    <scope>NUCLEOTIDE SEQUENCE</scope>
</reference>
<gene>
    <name evidence="2" type="ORF">METZ01_LOCUS345643</name>
</gene>
<dbReference type="PROSITE" id="PS51257">
    <property type="entry name" value="PROKAR_LIPOPROTEIN"/>
    <property type="match status" value="1"/>
</dbReference>
<organism evidence="2">
    <name type="scientific">marine metagenome</name>
    <dbReference type="NCBI Taxonomy" id="408172"/>
    <lineage>
        <taxon>unclassified sequences</taxon>
        <taxon>metagenomes</taxon>
        <taxon>ecological metagenomes</taxon>
    </lineage>
</organism>
<name>A0A382R4W5_9ZZZZ</name>
<sequence>MRNRWLLFFFHSALVAGLSCFLILFYFETKNILLTYSIIIMSIILLISKLLYWFSIR</sequence>
<dbReference type="EMBL" id="UINC01119167">
    <property type="protein sequence ID" value="SVC92789.1"/>
    <property type="molecule type" value="Genomic_DNA"/>
</dbReference>